<keyword evidence="1" id="KW-0175">Coiled coil</keyword>
<dbReference type="AntiFam" id="ANF00029">
    <property type="entry name" value="Antisense to 16S rRNA"/>
</dbReference>
<proteinExistence type="predicted"/>
<evidence type="ECO:0000313" key="3">
    <source>
        <dbReference type="Proteomes" id="UP001153678"/>
    </source>
</evidence>
<name>A0A9W4T9P0_9GLOM</name>
<gene>
    <name evidence="2" type="ORF">FWILDA_LOCUS18743</name>
</gene>
<dbReference type="AlphaFoldDB" id="A0A9W4T9P0"/>
<keyword evidence="3" id="KW-1185">Reference proteome</keyword>
<dbReference type="OrthoDB" id="1685340at2759"/>
<evidence type="ECO:0000256" key="1">
    <source>
        <dbReference type="SAM" id="Coils"/>
    </source>
</evidence>
<reference evidence="2" key="1">
    <citation type="submission" date="2022-08" db="EMBL/GenBank/DDBJ databases">
        <authorList>
            <person name="Kallberg Y."/>
            <person name="Tangrot J."/>
            <person name="Rosling A."/>
        </authorList>
    </citation>
    <scope>NUCLEOTIDE SEQUENCE</scope>
    <source>
        <strain evidence="2">Wild A</strain>
    </source>
</reference>
<feature type="non-terminal residue" evidence="2">
    <location>
        <position position="1"/>
    </location>
</feature>
<sequence>MKSTLERIKELNDEIVSCKVHLEEIEQNLKKKLEEFEEVKKQLEAEKQSKNIIESENQKLKERIKDSNILLGLNSPTDTLLRLNPNCQSYPCQLYPLRVNQLVLGITDFRDLTGGVYKTRERIHRNMADLRLLAIPPSWRRVAASNLNC</sequence>
<dbReference type="Proteomes" id="UP001153678">
    <property type="component" value="Unassembled WGS sequence"/>
</dbReference>
<comment type="caution">
    <text evidence="2">The sequence shown here is derived from an EMBL/GenBank/DDBJ whole genome shotgun (WGS) entry which is preliminary data.</text>
</comment>
<accession>A0A9W4T9P0</accession>
<protein>
    <submittedName>
        <fullName evidence="2">12050_t:CDS:1</fullName>
    </submittedName>
</protein>
<dbReference type="EMBL" id="CAMKVN010019531">
    <property type="protein sequence ID" value="CAI2198779.1"/>
    <property type="molecule type" value="Genomic_DNA"/>
</dbReference>
<feature type="coiled-coil region" evidence="1">
    <location>
        <begin position="8"/>
        <end position="70"/>
    </location>
</feature>
<organism evidence="2 3">
    <name type="scientific">Funneliformis geosporum</name>
    <dbReference type="NCBI Taxonomy" id="1117311"/>
    <lineage>
        <taxon>Eukaryota</taxon>
        <taxon>Fungi</taxon>
        <taxon>Fungi incertae sedis</taxon>
        <taxon>Mucoromycota</taxon>
        <taxon>Glomeromycotina</taxon>
        <taxon>Glomeromycetes</taxon>
        <taxon>Glomerales</taxon>
        <taxon>Glomeraceae</taxon>
        <taxon>Funneliformis</taxon>
    </lineage>
</organism>
<evidence type="ECO:0000313" key="2">
    <source>
        <dbReference type="EMBL" id="CAI2198779.1"/>
    </source>
</evidence>